<reference evidence="3" key="1">
    <citation type="journal article" date="2020" name="Stud. Mycol.">
        <title>101 Dothideomycetes genomes: a test case for predicting lifestyles and emergence of pathogens.</title>
        <authorList>
            <person name="Haridas S."/>
            <person name="Albert R."/>
            <person name="Binder M."/>
            <person name="Bloem J."/>
            <person name="Labutti K."/>
            <person name="Salamov A."/>
            <person name="Andreopoulos B."/>
            <person name="Baker S."/>
            <person name="Barry K."/>
            <person name="Bills G."/>
            <person name="Bluhm B."/>
            <person name="Cannon C."/>
            <person name="Castanera R."/>
            <person name="Culley D."/>
            <person name="Daum C."/>
            <person name="Ezra D."/>
            <person name="Gonzalez J."/>
            <person name="Henrissat B."/>
            <person name="Kuo A."/>
            <person name="Liang C."/>
            <person name="Lipzen A."/>
            <person name="Lutzoni F."/>
            <person name="Magnuson J."/>
            <person name="Mondo S."/>
            <person name="Nolan M."/>
            <person name="Ohm R."/>
            <person name="Pangilinan J."/>
            <person name="Park H.-J."/>
            <person name="Ramirez L."/>
            <person name="Alfaro M."/>
            <person name="Sun H."/>
            <person name="Tritt A."/>
            <person name="Yoshinaga Y."/>
            <person name="Zwiers L.-H."/>
            <person name="Turgeon B."/>
            <person name="Goodwin S."/>
            <person name="Spatafora J."/>
            <person name="Crous P."/>
            <person name="Grigoriev I."/>
        </authorList>
    </citation>
    <scope>NUCLEOTIDE SEQUENCE</scope>
    <source>
        <strain evidence="3">CBS 627.86</strain>
    </source>
</reference>
<organism evidence="3 4">
    <name type="scientific">Lophiotrema nucula</name>
    <dbReference type="NCBI Taxonomy" id="690887"/>
    <lineage>
        <taxon>Eukaryota</taxon>
        <taxon>Fungi</taxon>
        <taxon>Dikarya</taxon>
        <taxon>Ascomycota</taxon>
        <taxon>Pezizomycotina</taxon>
        <taxon>Dothideomycetes</taxon>
        <taxon>Pleosporomycetidae</taxon>
        <taxon>Pleosporales</taxon>
        <taxon>Lophiotremataceae</taxon>
        <taxon>Lophiotrema</taxon>
    </lineage>
</organism>
<evidence type="ECO:0000256" key="1">
    <source>
        <dbReference type="SAM" id="MobiDB-lite"/>
    </source>
</evidence>
<dbReference type="AlphaFoldDB" id="A0A6A5ZC18"/>
<feature type="transmembrane region" description="Helical" evidence="2">
    <location>
        <begin position="562"/>
        <end position="587"/>
    </location>
</feature>
<gene>
    <name evidence="3" type="ORF">BDV96DRAFT_644465</name>
</gene>
<keyword evidence="2" id="KW-1133">Transmembrane helix</keyword>
<keyword evidence="2" id="KW-0812">Transmembrane</keyword>
<feature type="compositionally biased region" description="Basic and acidic residues" evidence="1">
    <location>
        <begin position="397"/>
        <end position="414"/>
    </location>
</feature>
<dbReference type="EMBL" id="ML977319">
    <property type="protein sequence ID" value="KAF2117030.1"/>
    <property type="molecule type" value="Genomic_DNA"/>
</dbReference>
<sequence length="662" mass="73628">MDRIQATLSLLPKDTWVARCIAQLPLTNTTATNVSTSAPVHFVDEHGKAMSAFGNETWGVTIADCYEYCGMDRLPYTFNFQLFASAFSNYLLPWLALTAQLPFECATPWDNLLSLCLSVGSPALITYSLTLTILNRYSLRTRWHALHQTAMSRAVHDKYSDFSVRVKAIQYLLQEAQQVPLRASQERGWLSSLIVSPKNQAWWRSLKRRLTRTRRGVTFSLVAQILAAAVAWLFTIASGFIESRGDRVVANQLSSGTLWVWLIPVIWGWVTVGTQSSSDSIDEALRADIAYRAKEPPIQSETAVTDKGEQRGIMVRSGLAIQPHRVQTNEAAFEVPPVTNLELPGWLGADIMGDEKREGPIFNYARVFTWWQLARTIESALTTTVNGIATGQTCKPGQEKTSVRPWNSDRRPEENLAGDSYTTAQYCGLDLNHGQILAYPDWDEITADVWKRIFVASVAALFVQWGTTGPGILIAYYTPTVGVGCRSAGYLLYGGLATLVWMLLAASKMFSHAAMLRYQREHRLAPSMDFRRVSVVSKTPASPRVEPPSGPQGYERTTAHSIICGLAVVTRLLGKTIAILNAIWLVLSSLLEYTGVYDRCYCKGNETGLGMDRGWLVLFKTDDDLASYATSPWAGGVAMSILVCLISYCFFWMGSRRSAREE</sequence>
<accession>A0A6A5ZC18</accession>
<protein>
    <submittedName>
        <fullName evidence="3">Uncharacterized protein</fullName>
    </submittedName>
</protein>
<name>A0A6A5ZC18_9PLEO</name>
<feature type="transmembrane region" description="Helical" evidence="2">
    <location>
        <begin position="217"/>
        <end position="241"/>
    </location>
</feature>
<feature type="transmembrane region" description="Helical" evidence="2">
    <location>
        <begin position="633"/>
        <end position="653"/>
    </location>
</feature>
<feature type="transmembrane region" description="Helical" evidence="2">
    <location>
        <begin position="253"/>
        <end position="272"/>
    </location>
</feature>
<evidence type="ECO:0000256" key="2">
    <source>
        <dbReference type="SAM" id="Phobius"/>
    </source>
</evidence>
<dbReference type="OrthoDB" id="5392263at2759"/>
<proteinExistence type="predicted"/>
<feature type="transmembrane region" description="Helical" evidence="2">
    <location>
        <begin position="80"/>
        <end position="100"/>
    </location>
</feature>
<evidence type="ECO:0000313" key="4">
    <source>
        <dbReference type="Proteomes" id="UP000799770"/>
    </source>
</evidence>
<keyword evidence="4" id="KW-1185">Reference proteome</keyword>
<keyword evidence="2" id="KW-0472">Membrane</keyword>
<dbReference type="Proteomes" id="UP000799770">
    <property type="component" value="Unassembled WGS sequence"/>
</dbReference>
<evidence type="ECO:0000313" key="3">
    <source>
        <dbReference type="EMBL" id="KAF2117030.1"/>
    </source>
</evidence>
<feature type="transmembrane region" description="Helical" evidence="2">
    <location>
        <begin position="453"/>
        <end position="478"/>
    </location>
</feature>
<feature type="region of interest" description="Disordered" evidence="1">
    <location>
        <begin position="392"/>
        <end position="414"/>
    </location>
</feature>
<feature type="transmembrane region" description="Helical" evidence="2">
    <location>
        <begin position="490"/>
        <end position="510"/>
    </location>
</feature>
<feature type="transmembrane region" description="Helical" evidence="2">
    <location>
        <begin position="112"/>
        <end position="134"/>
    </location>
</feature>